<feature type="compositionally biased region" description="Polar residues" evidence="1">
    <location>
        <begin position="595"/>
        <end position="609"/>
    </location>
</feature>
<dbReference type="AlphaFoldDB" id="A0A836GQ50"/>
<evidence type="ECO:0000256" key="1">
    <source>
        <dbReference type="SAM" id="MobiDB-lite"/>
    </source>
</evidence>
<proteinExistence type="predicted"/>
<feature type="compositionally biased region" description="Low complexity" evidence="1">
    <location>
        <begin position="663"/>
        <end position="676"/>
    </location>
</feature>
<feature type="compositionally biased region" description="Acidic residues" evidence="1">
    <location>
        <begin position="415"/>
        <end position="424"/>
    </location>
</feature>
<feature type="region of interest" description="Disordered" evidence="1">
    <location>
        <begin position="396"/>
        <end position="707"/>
    </location>
</feature>
<organism evidence="2 3">
    <name type="scientific">Leishmania enriettii</name>
    <dbReference type="NCBI Taxonomy" id="5663"/>
    <lineage>
        <taxon>Eukaryota</taxon>
        <taxon>Discoba</taxon>
        <taxon>Euglenozoa</taxon>
        <taxon>Kinetoplastea</taxon>
        <taxon>Metakinetoplastina</taxon>
        <taxon>Trypanosomatida</taxon>
        <taxon>Trypanosomatidae</taxon>
        <taxon>Leishmaniinae</taxon>
        <taxon>Leishmania</taxon>
    </lineage>
</organism>
<protein>
    <submittedName>
        <fullName evidence="2">Uncharacterized protein</fullName>
    </submittedName>
</protein>
<dbReference type="KEGG" id="lenr:94171194"/>
<feature type="compositionally biased region" description="Low complexity" evidence="1">
    <location>
        <begin position="698"/>
        <end position="707"/>
    </location>
</feature>
<dbReference type="InterPro" id="IPR011011">
    <property type="entry name" value="Znf_FYVE_PHD"/>
</dbReference>
<dbReference type="OrthoDB" id="267434at2759"/>
<dbReference type="SUPFAM" id="SSF57903">
    <property type="entry name" value="FYVE/PHD zinc finger"/>
    <property type="match status" value="1"/>
</dbReference>
<dbReference type="Proteomes" id="UP000674179">
    <property type="component" value="Chromosome 26"/>
</dbReference>
<dbReference type="EMBL" id="JAFHKP010000026">
    <property type="protein sequence ID" value="KAG5476784.1"/>
    <property type="molecule type" value="Genomic_DNA"/>
</dbReference>
<accession>A0A836GQ50</accession>
<feature type="compositionally biased region" description="Low complexity" evidence="1">
    <location>
        <begin position="465"/>
        <end position="482"/>
    </location>
</feature>
<comment type="caution">
    <text evidence="2">The sequence shown here is derived from an EMBL/GenBank/DDBJ whole genome shotgun (WGS) entry which is preliminary data.</text>
</comment>
<evidence type="ECO:0000313" key="2">
    <source>
        <dbReference type="EMBL" id="KAG5476784.1"/>
    </source>
</evidence>
<sequence>MRELSNRQWRALAQAYPFYLADHAGAQGTADDCARDRQAGLAQSGLAAPSLSLKEEFLQCVVPRVAKAFPEELQAYGKGGGCVEQERANDNELVPSAPRSTTAAVDALLAYLFGCATSALSKWSPTKRHRAFTSTCFAPHIAPLSRREQQLLGLYHRKQEQYAYVLRVQQQLLAASRLAVQTLQGVSDSILPDALRDGSAPRQGAGEGLASFARERSIFPAEQETSSWPPPPAPAAAIHDGTSACSAEAALPARAPNASSTSGCDASSVFRKALAKVSCEIHPLERSAAAAPPVAGTGPDSPFHQLSTYTSPPLIATNSCAGCHEVGGDLLLCTQCGEVRHEACGGPHSPERSKADGRMPTVNICKRCAKELNLSSSSSSLRSSTSSSERAELDEYFGSDDDDSSLSGFIVHTSDDDEAEDDGSSDVSSTNGEERDGRRRGMQRSKDAPLPRRGQDGAKDRRRGSAATATTATSEGTLESSSHVWSRSASLDRALAVTAERKHEKRGSDKKAHTVSDDDAEASAPRYDGLEGRWRKRRRGGIEDEENPCSRHMWKRSGGDASDASFLLRSAPSTSSALSTKKVRPLHTEKKSPSRHQTSTEVPPSLQRQEQARRVPNLTGKESTAHSPLDHRRADPLPAQQRRAMLLEQEEELGTLGIALPFASGSPKAPSPSSSSKQRHGDIANRSAGRKGVMNIASSSSSSDDSD</sequence>
<gene>
    <name evidence="2" type="ORF">CUR178_03969</name>
</gene>
<evidence type="ECO:0000313" key="3">
    <source>
        <dbReference type="Proteomes" id="UP000674179"/>
    </source>
</evidence>
<dbReference type="RefSeq" id="XP_067692250.1">
    <property type="nucleotide sequence ID" value="XM_067835684.1"/>
</dbReference>
<feature type="compositionally biased region" description="Basic and acidic residues" evidence="1">
    <location>
        <begin position="432"/>
        <end position="459"/>
    </location>
</feature>
<keyword evidence="3" id="KW-1185">Reference proteome</keyword>
<name>A0A836GQ50_LEIEN</name>
<feature type="compositionally biased region" description="Basic and acidic residues" evidence="1">
    <location>
        <begin position="499"/>
        <end position="516"/>
    </location>
</feature>
<reference evidence="2 3" key="1">
    <citation type="submission" date="2021-02" db="EMBL/GenBank/DDBJ databases">
        <title>Leishmania (Mundinia) enrietti genome sequencing and assembly.</title>
        <authorList>
            <person name="Almutairi H."/>
            <person name="Gatherer D."/>
        </authorList>
    </citation>
    <scope>NUCLEOTIDE SEQUENCE [LARGE SCALE GENOMIC DNA]</scope>
    <source>
        <strain evidence="2">CUR178</strain>
    </source>
</reference>
<dbReference type="GeneID" id="94171194"/>